<keyword evidence="2" id="KW-1185">Reference proteome</keyword>
<comment type="caution">
    <text evidence="1">The sequence shown here is derived from an EMBL/GenBank/DDBJ whole genome shotgun (WGS) entry which is preliminary data.</text>
</comment>
<accession>A0A937UP01</accession>
<organism evidence="1 2">
    <name type="scientific">Frankia nepalensis</name>
    <dbReference type="NCBI Taxonomy" id="1836974"/>
    <lineage>
        <taxon>Bacteria</taxon>
        <taxon>Bacillati</taxon>
        <taxon>Actinomycetota</taxon>
        <taxon>Actinomycetes</taxon>
        <taxon>Frankiales</taxon>
        <taxon>Frankiaceae</taxon>
        <taxon>Frankia</taxon>
    </lineage>
</organism>
<dbReference type="EMBL" id="JAEACQ010000148">
    <property type="protein sequence ID" value="MBL7626760.1"/>
    <property type="molecule type" value="Genomic_DNA"/>
</dbReference>
<gene>
    <name evidence="1" type="ORF">I7412_06170</name>
</gene>
<dbReference type="PROSITE" id="PS51257">
    <property type="entry name" value="PROKAR_LIPOPROTEIN"/>
    <property type="match status" value="1"/>
</dbReference>
<proteinExistence type="predicted"/>
<reference evidence="1" key="1">
    <citation type="submission" date="2020-12" db="EMBL/GenBank/DDBJ databases">
        <title>Genomic characterization of non-nitrogen-fixing Frankia strains.</title>
        <authorList>
            <person name="Carlos-Shanley C."/>
            <person name="Guerra T."/>
            <person name="Hahn D."/>
        </authorList>
    </citation>
    <scope>NUCLEOTIDE SEQUENCE</scope>
    <source>
        <strain evidence="1">CN6</strain>
    </source>
</reference>
<dbReference type="RefSeq" id="WP_203002359.1">
    <property type="nucleotide sequence ID" value="NZ_JADWYU010000104.1"/>
</dbReference>
<evidence type="ECO:0000313" key="1">
    <source>
        <dbReference type="EMBL" id="MBL7626760.1"/>
    </source>
</evidence>
<sequence length="238" mass="24676">MRRPRRVGGAAALVVLIALGVGVPAGLLAGCGWTDAHEMPARPPASPFGGFSVTWLPGLTHRLDIDSSGQLLGPPIIRNQSVPGVQTGILSREVWNFGPTTFRSLFIADEAAGGAEANPSAAWVTVGWRPEAVTNISAMIRDVDSYVNAGCGQIEVIRDSVGGRPAIVLRHDATTSASSLRLPGPVPAGLRYQTTLAWIDGTGVVLAVDLSGPSYPDVAVAHRIADGIVLAGTPPRPT</sequence>
<dbReference type="Proteomes" id="UP000604475">
    <property type="component" value="Unassembled WGS sequence"/>
</dbReference>
<protein>
    <submittedName>
        <fullName evidence="1">Uncharacterized protein</fullName>
    </submittedName>
</protein>
<dbReference type="AlphaFoldDB" id="A0A937UP01"/>
<name>A0A937UP01_9ACTN</name>
<evidence type="ECO:0000313" key="2">
    <source>
        <dbReference type="Proteomes" id="UP000604475"/>
    </source>
</evidence>